<dbReference type="Pfam" id="PF05402">
    <property type="entry name" value="PqqD"/>
    <property type="match status" value="1"/>
</dbReference>
<gene>
    <name evidence="1" type="ORF">C8J26_3947</name>
    <name evidence="2" type="ORF">SPHINGO391_220013</name>
</gene>
<dbReference type="InterPro" id="IPR041881">
    <property type="entry name" value="PqqD_sf"/>
</dbReference>
<keyword evidence="3" id="KW-1185">Reference proteome</keyword>
<reference evidence="1 3" key="1">
    <citation type="submission" date="2018-04" db="EMBL/GenBank/DDBJ databases">
        <title>Genomic Encyclopedia of Type Strains, Phase III (KMG-III): the genomes of soil and plant-associated and newly described type strains.</title>
        <authorList>
            <person name="Whitman W."/>
        </authorList>
    </citation>
    <scope>NUCLEOTIDE SEQUENCE [LARGE SCALE GENOMIC DNA]</scope>
    <source>
        <strain evidence="1 3">MA101b</strain>
    </source>
</reference>
<dbReference type="Gene3D" id="1.10.10.1150">
    <property type="entry name" value="Coenzyme PQQ synthesis protein D (PqqD)"/>
    <property type="match status" value="1"/>
</dbReference>
<dbReference type="EMBL" id="CABVLI010000015">
    <property type="protein sequence ID" value="VVS98190.1"/>
    <property type="molecule type" value="Genomic_DNA"/>
</dbReference>
<dbReference type="Proteomes" id="UP000244189">
    <property type="component" value="Unassembled WGS sequence"/>
</dbReference>
<dbReference type="InterPro" id="IPR008792">
    <property type="entry name" value="PQQD"/>
</dbReference>
<accession>A0A2T5GGA8</accession>
<dbReference type="EMBL" id="QAOG01000009">
    <property type="protein sequence ID" value="PTQ58346.1"/>
    <property type="molecule type" value="Genomic_DNA"/>
</dbReference>
<evidence type="ECO:0000313" key="3">
    <source>
        <dbReference type="Proteomes" id="UP000244189"/>
    </source>
</evidence>
<evidence type="ECO:0000313" key="2">
    <source>
        <dbReference type="EMBL" id="VVS98190.1"/>
    </source>
</evidence>
<dbReference type="Proteomes" id="UP000326857">
    <property type="component" value="Unassembled WGS sequence"/>
</dbReference>
<reference evidence="2 4" key="2">
    <citation type="submission" date="2019-09" db="EMBL/GenBank/DDBJ databases">
        <authorList>
            <person name="Dittami M. S."/>
        </authorList>
    </citation>
    <scope>NUCLEOTIDE SEQUENCE [LARGE SCALE GENOMIC DNA]</scope>
    <source>
        <strain evidence="2">SPHINGO391</strain>
    </source>
</reference>
<sequence>MDGMTLVSRQPGMIEADAAGELVGLHVERGTCYGFNATATRVWQLLEQPRTVDQLVADLLAEHEVDEAECRADLHDLLASLESEQLVGLTPA</sequence>
<protein>
    <submittedName>
        <fullName evidence="1">Coenzyme PQQ synthesis protein D (PqqD)</fullName>
    </submittedName>
</protein>
<evidence type="ECO:0000313" key="4">
    <source>
        <dbReference type="Proteomes" id="UP000326857"/>
    </source>
</evidence>
<evidence type="ECO:0000313" key="1">
    <source>
        <dbReference type="EMBL" id="PTQ58346.1"/>
    </source>
</evidence>
<proteinExistence type="predicted"/>
<name>A0A2T5GGA8_9SPHN</name>
<accession>A0A5E7XY76</accession>
<organism evidence="1 3">
    <name type="scientific">Sphingomonas aurantiaca</name>
    <dbReference type="NCBI Taxonomy" id="185949"/>
    <lineage>
        <taxon>Bacteria</taxon>
        <taxon>Pseudomonadati</taxon>
        <taxon>Pseudomonadota</taxon>
        <taxon>Alphaproteobacteria</taxon>
        <taxon>Sphingomonadales</taxon>
        <taxon>Sphingomonadaceae</taxon>
        <taxon>Sphingomonas</taxon>
    </lineage>
</organism>
<dbReference type="AlphaFoldDB" id="A0A2T5GGA8"/>